<feature type="binding site" evidence="2">
    <location>
        <begin position="38"/>
        <end position="41"/>
    </location>
    <ligand>
        <name>substrate</name>
    </ligand>
</feature>
<organism evidence="3 4">
    <name type="scientific">Methanothrix thermoacetophila (strain DSM 6194 / JCM 14653 / NBRC 101360 / PT)</name>
    <name type="common">Methanosaeta thermophila</name>
    <dbReference type="NCBI Taxonomy" id="349307"/>
    <lineage>
        <taxon>Archaea</taxon>
        <taxon>Methanobacteriati</taxon>
        <taxon>Methanobacteriota</taxon>
        <taxon>Stenosarchaea group</taxon>
        <taxon>Methanomicrobia</taxon>
        <taxon>Methanotrichales</taxon>
        <taxon>Methanotrichaceae</taxon>
        <taxon>Methanothrix</taxon>
    </lineage>
</organism>
<dbReference type="AlphaFoldDB" id="A0B6Q6"/>
<evidence type="ECO:0000256" key="1">
    <source>
        <dbReference type="ARBA" id="ARBA00022679"/>
    </source>
</evidence>
<dbReference type="CDD" id="cd00475">
    <property type="entry name" value="Cis_IPPS"/>
    <property type="match status" value="1"/>
</dbReference>
<dbReference type="InterPro" id="IPR036424">
    <property type="entry name" value="UPP_synth-like_sf"/>
</dbReference>
<feature type="binding site" evidence="2">
    <location>
        <begin position="216"/>
        <end position="218"/>
    </location>
    <ligand>
        <name>substrate</name>
    </ligand>
</feature>
<feature type="binding site" evidence="2">
    <location>
        <position position="86"/>
    </location>
    <ligand>
        <name>substrate</name>
    </ligand>
</feature>
<keyword evidence="1 2" id="KW-0808">Transferase</keyword>
<comment type="catalytic activity">
    <reaction evidence="2">
        <text>geranylgeranyl diphosphate + 7 isopentenyl diphosphate = tri-trans,hepta-cis-undecaprenyl diphosphate + 7 diphosphate</text>
        <dbReference type="Rhea" id="RHEA:27622"/>
        <dbReference type="ChEBI" id="CHEBI:33019"/>
        <dbReference type="ChEBI" id="CHEBI:57533"/>
        <dbReference type="ChEBI" id="CHEBI:60388"/>
        <dbReference type="ChEBI" id="CHEBI:128769"/>
        <dbReference type="EC" id="2.5.1.89"/>
    </reaction>
</comment>
<dbReference type="Pfam" id="PF01255">
    <property type="entry name" value="Prenyltransf"/>
    <property type="match status" value="1"/>
</dbReference>
<dbReference type="STRING" id="349307.Mthe_0589"/>
<dbReference type="PANTHER" id="PTHR10291">
    <property type="entry name" value="DEHYDRODOLICHYL DIPHOSPHATE SYNTHASE FAMILY MEMBER"/>
    <property type="match status" value="1"/>
</dbReference>
<feature type="binding site" evidence="2">
    <location>
        <position position="210"/>
    </location>
    <ligand>
        <name>substrate</name>
    </ligand>
</feature>
<reference evidence="3 4" key="1">
    <citation type="submission" date="2006-10" db="EMBL/GenBank/DDBJ databases">
        <title>Complete sequence of Methanosaeta thermophila PT.</title>
        <authorList>
            <consortium name="US DOE Joint Genome Institute"/>
            <person name="Copeland A."/>
            <person name="Lucas S."/>
            <person name="Lapidus A."/>
            <person name="Barry K."/>
            <person name="Detter J.C."/>
            <person name="Glavina del Rio T."/>
            <person name="Hammon N."/>
            <person name="Israni S."/>
            <person name="Pitluck S."/>
            <person name="Chain P."/>
            <person name="Malfatti S."/>
            <person name="Shin M."/>
            <person name="Vergez L."/>
            <person name="Schmutz J."/>
            <person name="Larimer F."/>
            <person name="Land M."/>
            <person name="Hauser L."/>
            <person name="Kyrpides N."/>
            <person name="Kim E."/>
            <person name="Smith K.S."/>
            <person name="Ingram-Smith C."/>
            <person name="Richardson P."/>
        </authorList>
    </citation>
    <scope>NUCLEOTIDE SEQUENCE [LARGE SCALE GENOMIC DNA]</scope>
    <source>
        <strain evidence="4">DSM 6194 / JCM 14653 / NBRC 101360 / PT</strain>
    </source>
</reference>
<comment type="similarity">
    <text evidence="2">Belongs to the UPP synthase family.</text>
</comment>
<dbReference type="PROSITE" id="PS01066">
    <property type="entry name" value="UPP_SYNTHASE"/>
    <property type="match status" value="1"/>
</dbReference>
<feature type="binding site" evidence="2">
    <location>
        <position position="229"/>
    </location>
    <ligand>
        <name>Mg(2+)</name>
        <dbReference type="ChEBI" id="CHEBI:18420"/>
    </ligand>
</feature>
<dbReference type="InterPro" id="IPR001441">
    <property type="entry name" value="UPP_synth-like"/>
</dbReference>
<comment type="subunit">
    <text evidence="2">Homodimer.</text>
</comment>
<dbReference type="SUPFAM" id="SSF64005">
    <property type="entry name" value="Undecaprenyl diphosphate synthase"/>
    <property type="match status" value="1"/>
</dbReference>
<dbReference type="GO" id="GO:0045547">
    <property type="term" value="F:ditrans,polycis-polyprenyl diphosphate synthase [(2E,6E)-farnesyl diphosphate specific] activity"/>
    <property type="evidence" value="ECO:0007669"/>
    <property type="project" value="TreeGrafter"/>
</dbReference>
<dbReference type="GO" id="GO:0000287">
    <property type="term" value="F:magnesium ion binding"/>
    <property type="evidence" value="ECO:0007669"/>
    <property type="project" value="UniProtKB-UniRule"/>
</dbReference>
<feature type="binding site" evidence="2">
    <location>
        <position position="37"/>
    </location>
    <ligand>
        <name>Mg(2+)</name>
        <dbReference type="ChEBI" id="CHEBI:18420"/>
    </ligand>
</feature>
<feature type="active site" description="Proton acceptor" evidence="2">
    <location>
        <position position="85"/>
    </location>
</feature>
<dbReference type="Gene3D" id="3.40.1180.10">
    <property type="entry name" value="Decaprenyl diphosphate synthase-like"/>
    <property type="match status" value="1"/>
</dbReference>
<feature type="binding site" evidence="2">
    <location>
        <position position="54"/>
    </location>
    <ligand>
        <name>substrate</name>
    </ligand>
</feature>
<name>A0B6Q6_METTP</name>
<feature type="active site" evidence="2">
    <location>
        <position position="37"/>
    </location>
</feature>
<evidence type="ECO:0000313" key="4">
    <source>
        <dbReference type="Proteomes" id="UP000000674"/>
    </source>
</evidence>
<accession>A0B6Q6</accession>
<dbReference type="GO" id="GO:0016094">
    <property type="term" value="P:polyprenol biosynthetic process"/>
    <property type="evidence" value="ECO:0007669"/>
    <property type="project" value="TreeGrafter"/>
</dbReference>
<dbReference type="InterPro" id="IPR018520">
    <property type="entry name" value="UPP_synth-like_CS"/>
</dbReference>
<keyword evidence="2" id="KW-0479">Metal-binding</keyword>
<evidence type="ECO:0000313" key="3">
    <source>
        <dbReference type="EMBL" id="ABK14380.1"/>
    </source>
</evidence>
<comment type="caution">
    <text evidence="2">Lacks conserved residue(s) required for the propagation of feature annotation.</text>
</comment>
<dbReference type="EMBL" id="CP000477">
    <property type="protein sequence ID" value="ABK14380.1"/>
    <property type="molecule type" value="Genomic_DNA"/>
</dbReference>
<sequence length="264" mass="30194">MKCRGLLLSSAYAVYERLLKQQLARGPRVEHVAVIQDGNRRYANRHNMPVSNGHRLGAKTTEKISDWCLELGIKHLTVYAFSTENFSRSEPEKRYIFNLITEKLLELCSSEKIHKNRVRVRAIGRIDMLPEYLQNAIKEVEAATEGYSQMYLNVALAYGGQYELIDATRAMARDLRAGVIRISDLDEDLVGRYLYPTTETPVPKVDLIIRTGGEIRTSNFLPWQANGSECAAYFCAPYWPEFRKIDFLRAIRTAQSYAFRSTGL</sequence>
<dbReference type="Proteomes" id="UP000000674">
    <property type="component" value="Chromosome"/>
</dbReference>
<protein>
    <recommendedName>
        <fullName evidence="2">Tritrans,polycis-undecaprenyl-diphosphate synthase (geranylgeranyl-diphosphate specific)</fullName>
        <ecNumber evidence="2">2.5.1.89</ecNumber>
    </recommendedName>
    <alternativeName>
        <fullName evidence="2">Undecaprenyl diphosphate synthase</fullName>
        <shortName evidence="2">UDS</shortName>
    </alternativeName>
    <alternativeName>
        <fullName evidence="2">Undecaprenyl pyrophosphate synthase</fullName>
        <shortName evidence="2">UPP synthase</shortName>
    </alternativeName>
</protein>
<feature type="binding site" evidence="2">
    <location>
        <position position="88"/>
    </location>
    <ligand>
        <name>substrate</name>
    </ligand>
</feature>
<proteinExistence type="inferred from homology"/>
<dbReference type="HAMAP" id="MF_01139">
    <property type="entry name" value="ISPT"/>
    <property type="match status" value="1"/>
</dbReference>
<dbReference type="EC" id="2.5.1.89" evidence="2"/>
<comment type="function">
    <text evidence="2">Catalyzes the sequential condensation of isopentenyl diphosphate (IPP) with geranylgeranyl diphosphate (GGPP) to yield (2Z,6Z,10Z,14Z,18Z,22Z,26Z,30E,34E,38E)-undecaprenyl diphosphate (tritrans,heptacis-UPP). It is probably the precursor of glycosyl carrier lipids.</text>
</comment>
<keyword evidence="4" id="KW-1185">Reference proteome</keyword>
<dbReference type="KEGG" id="mtp:Mthe_0589"/>
<gene>
    <name evidence="2" type="primary">uppS</name>
    <name evidence="3" type="ordered locus">Mthe_0589</name>
</gene>
<feature type="binding site" evidence="2">
    <location>
        <begin position="82"/>
        <end position="84"/>
    </location>
    <ligand>
        <name>substrate</name>
    </ligand>
</feature>
<dbReference type="PANTHER" id="PTHR10291:SF43">
    <property type="entry name" value="DEHYDRODOLICHYL DIPHOSPHATE SYNTHASE COMPLEX SUBUNIT DHDDS"/>
    <property type="match status" value="1"/>
</dbReference>
<comment type="cofactor">
    <cofactor evidence="2">
        <name>Mg(2+)</name>
        <dbReference type="ChEBI" id="CHEBI:18420"/>
    </cofactor>
    <text evidence="2">Binds 2 magnesium ions per subunit.</text>
</comment>
<dbReference type="NCBIfam" id="TIGR00055">
    <property type="entry name" value="uppS"/>
    <property type="match status" value="1"/>
</dbReference>
<dbReference type="HOGENOM" id="CLU_038505_2_0_2"/>
<evidence type="ECO:0000256" key="2">
    <source>
        <dbReference type="HAMAP-Rule" id="MF_01139"/>
    </source>
</evidence>
<keyword evidence="2" id="KW-0460">Magnesium</keyword>